<dbReference type="EMBL" id="JAKZGS010000002">
    <property type="protein sequence ID" value="MCH7396810.1"/>
    <property type="molecule type" value="Genomic_DNA"/>
</dbReference>
<evidence type="ECO:0000313" key="3">
    <source>
        <dbReference type="EMBL" id="MCH7396810.1"/>
    </source>
</evidence>
<protein>
    <submittedName>
        <fullName evidence="3">GIY-YIG nuclease family protein</fullName>
    </submittedName>
</protein>
<evidence type="ECO:0000259" key="2">
    <source>
        <dbReference type="PROSITE" id="PS50164"/>
    </source>
</evidence>
<proteinExistence type="inferred from homology"/>
<comment type="similarity">
    <text evidence="1">Belongs to the UPF0213 family.</text>
</comment>
<name>A0ABS9UK49_9BACT</name>
<dbReference type="Pfam" id="PF01541">
    <property type="entry name" value="GIY-YIG"/>
    <property type="match status" value="1"/>
</dbReference>
<gene>
    <name evidence="3" type="ORF">MM236_02380</name>
</gene>
<reference evidence="3" key="1">
    <citation type="submission" date="2022-03" db="EMBL/GenBank/DDBJ databases">
        <title>De novo assembled genomes of Belliella spp. (Cyclobacteriaceae) strains.</title>
        <authorList>
            <person name="Szabo A."/>
            <person name="Korponai K."/>
            <person name="Felfoldi T."/>
        </authorList>
    </citation>
    <scope>NUCLEOTIDE SEQUENCE</scope>
    <source>
        <strain evidence="3">DSM 107340</strain>
    </source>
</reference>
<dbReference type="InterPro" id="IPR050190">
    <property type="entry name" value="UPF0213_domain"/>
</dbReference>
<feature type="domain" description="GIY-YIG" evidence="2">
    <location>
        <begin position="1"/>
        <end position="77"/>
    </location>
</feature>
<comment type="caution">
    <text evidence="3">The sequence shown here is derived from an EMBL/GenBank/DDBJ whole genome shotgun (WGS) entry which is preliminary data.</text>
</comment>
<dbReference type="Proteomes" id="UP001165488">
    <property type="component" value="Unassembled WGS sequence"/>
</dbReference>
<organism evidence="3 4">
    <name type="scientific">Belliella calami</name>
    <dbReference type="NCBI Taxonomy" id="2923436"/>
    <lineage>
        <taxon>Bacteria</taxon>
        <taxon>Pseudomonadati</taxon>
        <taxon>Bacteroidota</taxon>
        <taxon>Cytophagia</taxon>
        <taxon>Cytophagales</taxon>
        <taxon>Cyclobacteriaceae</taxon>
        <taxon>Belliella</taxon>
    </lineage>
</organism>
<dbReference type="InterPro" id="IPR035901">
    <property type="entry name" value="GIY-YIG_endonuc_sf"/>
</dbReference>
<dbReference type="SUPFAM" id="SSF82771">
    <property type="entry name" value="GIY-YIG endonuclease"/>
    <property type="match status" value="1"/>
</dbReference>
<dbReference type="InterPro" id="IPR000305">
    <property type="entry name" value="GIY-YIG_endonuc"/>
</dbReference>
<evidence type="ECO:0000313" key="4">
    <source>
        <dbReference type="Proteomes" id="UP001165488"/>
    </source>
</evidence>
<dbReference type="PROSITE" id="PS50164">
    <property type="entry name" value="GIY_YIG"/>
    <property type="match status" value="1"/>
</dbReference>
<dbReference type="PANTHER" id="PTHR34477">
    <property type="entry name" value="UPF0213 PROTEIN YHBQ"/>
    <property type="match status" value="1"/>
</dbReference>
<dbReference type="PANTHER" id="PTHR34477:SF5">
    <property type="entry name" value="BSL5627 PROTEIN"/>
    <property type="match status" value="1"/>
</dbReference>
<sequence>MYCVYILYSFNCNRLYTGMTSDLITRFHFHNYKSTKGFTTRYRPWYCIHVEFFDDKTSALKREKMLKSGKGREWINKHILPVYTT</sequence>
<accession>A0ABS9UK49</accession>
<keyword evidence="4" id="KW-1185">Reference proteome</keyword>
<dbReference type="Gene3D" id="3.40.1440.10">
    <property type="entry name" value="GIY-YIG endonuclease"/>
    <property type="match status" value="1"/>
</dbReference>
<evidence type="ECO:0000256" key="1">
    <source>
        <dbReference type="ARBA" id="ARBA00007435"/>
    </source>
</evidence>
<dbReference type="RefSeq" id="WP_241273332.1">
    <property type="nucleotide sequence ID" value="NZ_JAKZGS010000002.1"/>
</dbReference>